<evidence type="ECO:0000313" key="6">
    <source>
        <dbReference type="EMBL" id="MDE51959.1"/>
    </source>
</evidence>
<dbReference type="AlphaFoldDB" id="A0A6G1SNK2"/>
<evidence type="ECO:0000256" key="1">
    <source>
        <dbReference type="ARBA" id="ARBA00007682"/>
    </source>
</evidence>
<dbReference type="GO" id="GO:0006355">
    <property type="term" value="P:regulation of DNA-templated transcription"/>
    <property type="evidence" value="ECO:0007669"/>
    <property type="project" value="InterPro"/>
</dbReference>
<name>A0A6G1SNK2_9ACAR</name>
<dbReference type="InterPro" id="IPR040168">
    <property type="entry name" value="Not2/3/5"/>
</dbReference>
<feature type="domain" description="NOT2/NOT3/NOT5 C-terminal" evidence="5">
    <location>
        <begin position="317"/>
        <end position="439"/>
    </location>
</feature>
<dbReference type="InterPro" id="IPR007282">
    <property type="entry name" value="NOT2/3/5_C"/>
</dbReference>
<feature type="compositionally biased region" description="Polar residues" evidence="4">
    <location>
        <begin position="254"/>
        <end position="266"/>
    </location>
</feature>
<feature type="compositionally biased region" description="Low complexity" evidence="4">
    <location>
        <begin position="110"/>
        <end position="147"/>
    </location>
</feature>
<dbReference type="SUPFAM" id="SSF81995">
    <property type="entry name" value="beta-sandwich domain of Sec23/24"/>
    <property type="match status" value="1"/>
</dbReference>
<dbReference type="Gene3D" id="2.30.30.1020">
    <property type="entry name" value="CCR4-NOT complex subunit 2/3/5, C-terminal domain"/>
    <property type="match status" value="1"/>
</dbReference>
<feature type="compositionally biased region" description="Low complexity" evidence="4">
    <location>
        <begin position="229"/>
        <end position="245"/>
    </location>
</feature>
<dbReference type="InterPro" id="IPR038635">
    <property type="entry name" value="CCR4-NOT_su2/3/5_C_sf"/>
</dbReference>
<feature type="region of interest" description="Disordered" evidence="4">
    <location>
        <begin position="1"/>
        <end position="35"/>
    </location>
</feature>
<dbReference type="EMBL" id="GGYP01007188">
    <property type="protein sequence ID" value="MDE51959.1"/>
    <property type="molecule type" value="Transcribed_RNA"/>
</dbReference>
<dbReference type="FunFam" id="2.30.30.1020:FF:000005">
    <property type="entry name" value="Regena, isoform C"/>
    <property type="match status" value="1"/>
</dbReference>
<comment type="similarity">
    <text evidence="1">Belongs to the CNOT2/3/5 family.</text>
</comment>
<evidence type="ECO:0000256" key="4">
    <source>
        <dbReference type="SAM" id="MobiDB-lite"/>
    </source>
</evidence>
<keyword evidence="3" id="KW-0804">Transcription</keyword>
<dbReference type="PANTHER" id="PTHR23326">
    <property type="entry name" value="CCR4 NOT-RELATED"/>
    <property type="match status" value="1"/>
</dbReference>
<proteinExistence type="inferred from homology"/>
<dbReference type="GO" id="GO:0030015">
    <property type="term" value="C:CCR4-NOT core complex"/>
    <property type="evidence" value="ECO:0007669"/>
    <property type="project" value="InterPro"/>
</dbReference>
<dbReference type="Pfam" id="PF04153">
    <property type="entry name" value="NOT2_3_5_C"/>
    <property type="match status" value="1"/>
</dbReference>
<dbReference type="GO" id="GO:2000036">
    <property type="term" value="P:regulation of stem cell population maintenance"/>
    <property type="evidence" value="ECO:0007669"/>
    <property type="project" value="UniProtKB-ARBA"/>
</dbReference>
<protein>
    <submittedName>
        <fullName evidence="6">CCR4-NOT transcription complex subunit 2</fullName>
    </submittedName>
</protein>
<feature type="region of interest" description="Disordered" evidence="4">
    <location>
        <begin position="229"/>
        <end position="266"/>
    </location>
</feature>
<accession>A0A6G1SNK2</accession>
<keyword evidence="2" id="KW-0805">Transcription regulation</keyword>
<evidence type="ECO:0000256" key="3">
    <source>
        <dbReference type="ARBA" id="ARBA00023163"/>
    </source>
</evidence>
<evidence type="ECO:0000256" key="2">
    <source>
        <dbReference type="ARBA" id="ARBA00023015"/>
    </source>
</evidence>
<organism evidence="6">
    <name type="scientific">Aceria tosichella</name>
    <name type="common">wheat curl mite</name>
    <dbReference type="NCBI Taxonomy" id="561515"/>
    <lineage>
        <taxon>Eukaryota</taxon>
        <taxon>Metazoa</taxon>
        <taxon>Ecdysozoa</taxon>
        <taxon>Arthropoda</taxon>
        <taxon>Chelicerata</taxon>
        <taxon>Arachnida</taxon>
        <taxon>Acari</taxon>
        <taxon>Acariformes</taxon>
        <taxon>Trombidiformes</taxon>
        <taxon>Prostigmata</taxon>
        <taxon>Eupodina</taxon>
        <taxon>Eriophyoidea</taxon>
        <taxon>Eriophyidae</taxon>
        <taxon>Eriophyinae</taxon>
        <taxon>Aceriini</taxon>
        <taxon>Aceria</taxon>
    </lineage>
</organism>
<feature type="region of interest" description="Disordered" evidence="4">
    <location>
        <begin position="88"/>
        <end position="147"/>
    </location>
</feature>
<feature type="compositionally biased region" description="Polar residues" evidence="4">
    <location>
        <begin position="1"/>
        <end position="19"/>
    </location>
</feature>
<reference evidence="6" key="1">
    <citation type="submission" date="2018-10" db="EMBL/GenBank/DDBJ databases">
        <title>Transcriptome assembly of Aceria tosichella (Wheat curl mite) Type 2.</title>
        <authorList>
            <person name="Scully E.D."/>
            <person name="Geib S.M."/>
            <person name="Palmer N.A."/>
            <person name="Gupta A.K."/>
            <person name="Sarath G."/>
            <person name="Tatineni S."/>
        </authorList>
    </citation>
    <scope>NUCLEOTIDE SEQUENCE</scope>
    <source>
        <strain evidence="6">LincolnNE</strain>
    </source>
</reference>
<gene>
    <name evidence="6" type="primary">CNOT2_1</name>
    <name evidence="6" type="ORF">g.15261</name>
</gene>
<evidence type="ECO:0000259" key="5">
    <source>
        <dbReference type="Pfam" id="PF04153"/>
    </source>
</evidence>
<sequence>MTDLTQFFNFNRPPNGNYNQQSLGGHGGQQQAPFDINEFPSLSKMSLLSQMQASSRANYVNIAKDNTTTNNQSSSMDNAQSEFTISSEDFPALPGSNNPNVSIIGTKAGSSTTGNKSSSSSTPLNNQTSSGNSGAPSGNGANNGASSTANGANALDIGTTAAIDQCGTRDKSYFSPIVSQKSMWLNGAVDRSSILGSSPASTSLLDQRKLEEQQQATISFLKQQQQQQQQQQHQQQQQQSQQQPQEVTDDISINGGSCATSSNSGINNKGSAEQFGMFGLLCFLNFAEKSPNLASVTFGTDLTALGLNLTATEKLYPSFAGPWSDRTLSVHEIDYPVPPEYLISGSIRDKLQITLKRYHEDTIFFLFYLYPNDLLQLAAANELYSRDWRYHKEQRAWLTRIPGSRVEKTDAYERGTYFIFDQNQWKRIPKELTIDYNKLEGRPSI</sequence>